<keyword evidence="1" id="KW-0472">Membrane</keyword>
<organism evidence="2 5">
    <name type="scientific">Flavobacterium pectinovorum</name>
    <dbReference type="NCBI Taxonomy" id="29533"/>
    <lineage>
        <taxon>Bacteria</taxon>
        <taxon>Pseudomonadati</taxon>
        <taxon>Bacteroidota</taxon>
        <taxon>Flavobacteriia</taxon>
        <taxon>Flavobacteriales</taxon>
        <taxon>Flavobacteriaceae</taxon>
        <taxon>Flavobacterium</taxon>
    </lineage>
</organism>
<name>A0AB36P3E0_9FLAO</name>
<keyword evidence="1" id="KW-0812">Transmembrane</keyword>
<dbReference type="Proteomes" id="UP000198431">
    <property type="component" value="Unassembled WGS sequence"/>
</dbReference>
<evidence type="ECO:0000313" key="3">
    <source>
        <dbReference type="EMBL" id="SHM97375.1"/>
    </source>
</evidence>
<feature type="transmembrane region" description="Helical" evidence="1">
    <location>
        <begin position="41"/>
        <end position="63"/>
    </location>
</feature>
<reference evidence="3 4" key="2">
    <citation type="submission" date="2016-11" db="EMBL/GenBank/DDBJ databases">
        <authorList>
            <person name="Varghese N."/>
            <person name="Submissions S."/>
        </authorList>
    </citation>
    <scope>NUCLEOTIDE SEQUENCE [LARGE SCALE GENOMIC DNA]</scope>
    <source>
        <strain evidence="3 4">DSM 6368</strain>
    </source>
</reference>
<dbReference type="EMBL" id="FRBX01000005">
    <property type="protein sequence ID" value="SHM97375.1"/>
    <property type="molecule type" value="Genomic_DNA"/>
</dbReference>
<keyword evidence="1" id="KW-1133">Transmembrane helix</keyword>
<reference evidence="2 5" key="1">
    <citation type="submission" date="2016-11" db="EMBL/GenBank/DDBJ databases">
        <title>Whole genomes of Flavobacteriaceae.</title>
        <authorList>
            <person name="Stine C."/>
            <person name="Li C."/>
            <person name="Tadesse D."/>
        </authorList>
    </citation>
    <scope>NUCLEOTIDE SEQUENCE [LARGE SCALE GENOMIC DNA]</scope>
    <source>
        <strain evidence="2 5">ATCC 19366</strain>
    </source>
</reference>
<evidence type="ECO:0000313" key="5">
    <source>
        <dbReference type="Proteomes" id="UP000198431"/>
    </source>
</evidence>
<dbReference type="Proteomes" id="UP000184216">
    <property type="component" value="Unassembled WGS sequence"/>
</dbReference>
<comment type="caution">
    <text evidence="2">The sequence shown here is derived from an EMBL/GenBank/DDBJ whole genome shotgun (WGS) entry which is preliminary data.</text>
</comment>
<protein>
    <recommendedName>
        <fullName evidence="6">DUF4199 domain-containing protein</fullName>
    </recommendedName>
</protein>
<evidence type="ECO:0000313" key="2">
    <source>
        <dbReference type="EMBL" id="OXB06184.1"/>
    </source>
</evidence>
<keyword evidence="4" id="KW-1185">Reference proteome</keyword>
<dbReference type="EMBL" id="MUHB01000007">
    <property type="protein sequence ID" value="OXB06184.1"/>
    <property type="molecule type" value="Genomic_DNA"/>
</dbReference>
<dbReference type="AlphaFoldDB" id="A0AB36P3E0"/>
<accession>A0AB36P3E0</accession>
<evidence type="ECO:0008006" key="6">
    <source>
        <dbReference type="Google" id="ProtNLM"/>
    </source>
</evidence>
<feature type="transmembrane region" description="Helical" evidence="1">
    <location>
        <begin position="12"/>
        <end position="35"/>
    </location>
</feature>
<evidence type="ECO:0000256" key="1">
    <source>
        <dbReference type="SAM" id="Phobius"/>
    </source>
</evidence>
<feature type="transmembrane region" description="Helical" evidence="1">
    <location>
        <begin position="118"/>
        <end position="136"/>
    </location>
</feature>
<evidence type="ECO:0000313" key="4">
    <source>
        <dbReference type="Proteomes" id="UP000184216"/>
    </source>
</evidence>
<proteinExistence type="predicted"/>
<gene>
    <name evidence="2" type="ORF">B0A72_09325</name>
    <name evidence="3" type="ORF">SAMN05444387_3641</name>
</gene>
<sequence>MTFFSAQKQLITIWFIWTMLLVIFIGYHLLFGILIPVDNEVMTWFAKYLVSIFSLIIASTFFSREIFKEELASKIYYYLALGTSVLYLIFITVVLVVVPRTEHLTKQKYIDKLDSSGLILNFLLPILTGVLGYFFYQNRSKTS</sequence>
<dbReference type="RefSeq" id="WP_042563854.1">
    <property type="nucleotide sequence ID" value="NZ_FRBX01000005.1"/>
</dbReference>
<feature type="transmembrane region" description="Helical" evidence="1">
    <location>
        <begin position="75"/>
        <end position="98"/>
    </location>
</feature>